<dbReference type="RefSeq" id="WP_009838935.1">
    <property type="nucleotide sequence ID" value="NZ_AAOH01000007.1"/>
</dbReference>
<organism evidence="2 3">
    <name type="scientific">Pseudoalteromonas tunicata D2</name>
    <dbReference type="NCBI Taxonomy" id="87626"/>
    <lineage>
        <taxon>Bacteria</taxon>
        <taxon>Pseudomonadati</taxon>
        <taxon>Pseudomonadota</taxon>
        <taxon>Gammaproteobacteria</taxon>
        <taxon>Alteromonadales</taxon>
        <taxon>Pseudoalteromonadaceae</taxon>
        <taxon>Pseudoalteromonas</taxon>
    </lineage>
</organism>
<dbReference type="eggNOG" id="COG1233">
    <property type="taxonomic scope" value="Bacteria"/>
</dbReference>
<protein>
    <submittedName>
        <fullName evidence="2">Uncharacterized protein</fullName>
    </submittedName>
</protein>
<dbReference type="Proteomes" id="UP000006201">
    <property type="component" value="Unassembled WGS sequence"/>
</dbReference>
<dbReference type="OrthoDB" id="3870305at2"/>
<dbReference type="AlphaFoldDB" id="A4CDN0"/>
<sequence>MLRKLLLGVGPWIIFSLVLRFGTLELINVAWISFFILHTYFGWQYLKAGNPLSWASSIIFVALFLNSVFGWVYWALQYGAQICYGVFALTAFATIVFKHPFTMTHSKMNTPEEFWHHPLFLSINNRVSGFWACCFATNGMVMMFEYQFPWLTLITTYVILSSAIVFSEYYPPYLQNKAMQRRQQATQPSAA</sequence>
<dbReference type="STRING" id="87626.PTD2_05360"/>
<reference evidence="2 3" key="1">
    <citation type="submission" date="2006-02" db="EMBL/GenBank/DDBJ databases">
        <authorList>
            <person name="Moran M.A."/>
            <person name="Kjelleberg S."/>
            <person name="Egan S."/>
            <person name="Saunders N."/>
            <person name="Thomas T."/>
            <person name="Ferriera S."/>
            <person name="Johnson J."/>
            <person name="Kravitz S."/>
            <person name="Halpern A."/>
            <person name="Remington K."/>
            <person name="Beeson K."/>
            <person name="Tran B."/>
            <person name="Rogers Y.-H."/>
            <person name="Friedman R."/>
            <person name="Venter J.C."/>
        </authorList>
    </citation>
    <scope>NUCLEOTIDE SEQUENCE [LARGE SCALE GENOMIC DNA]</scope>
    <source>
        <strain evidence="2 3">D2</strain>
    </source>
</reference>
<gene>
    <name evidence="2" type="ORF">PTD2_05360</name>
</gene>
<feature type="transmembrane region" description="Helical" evidence="1">
    <location>
        <begin position="12"/>
        <end position="40"/>
    </location>
</feature>
<accession>A4CDN0</accession>
<dbReference type="HOGENOM" id="CLU_1420392_0_0_6"/>
<keyword evidence="3" id="KW-1185">Reference proteome</keyword>
<feature type="transmembrane region" description="Helical" evidence="1">
    <location>
        <begin position="78"/>
        <end position="97"/>
    </location>
</feature>
<name>A4CDN0_9GAMM</name>
<feature type="transmembrane region" description="Helical" evidence="1">
    <location>
        <begin position="150"/>
        <end position="171"/>
    </location>
</feature>
<evidence type="ECO:0000256" key="1">
    <source>
        <dbReference type="SAM" id="Phobius"/>
    </source>
</evidence>
<evidence type="ECO:0000313" key="2">
    <source>
        <dbReference type="EMBL" id="EAR27072.1"/>
    </source>
</evidence>
<proteinExistence type="predicted"/>
<comment type="caution">
    <text evidence="2">The sequence shown here is derived from an EMBL/GenBank/DDBJ whole genome shotgun (WGS) entry which is preliminary data.</text>
</comment>
<evidence type="ECO:0000313" key="3">
    <source>
        <dbReference type="Proteomes" id="UP000006201"/>
    </source>
</evidence>
<dbReference type="EMBL" id="AAOH01000007">
    <property type="protein sequence ID" value="EAR27072.1"/>
    <property type="molecule type" value="Genomic_DNA"/>
</dbReference>
<feature type="transmembrane region" description="Helical" evidence="1">
    <location>
        <begin position="52"/>
        <end position="72"/>
    </location>
</feature>
<keyword evidence="1" id="KW-0472">Membrane</keyword>
<keyword evidence="1" id="KW-1133">Transmembrane helix</keyword>
<keyword evidence="1" id="KW-0812">Transmembrane</keyword>